<feature type="compositionally biased region" description="Basic and acidic residues" evidence="1">
    <location>
        <begin position="79"/>
        <end position="92"/>
    </location>
</feature>
<feature type="compositionally biased region" description="Basic and acidic residues" evidence="1">
    <location>
        <begin position="33"/>
        <end position="42"/>
    </location>
</feature>
<name>A0A644ZP41_9ZZZZ</name>
<reference evidence="2" key="1">
    <citation type="submission" date="2019-08" db="EMBL/GenBank/DDBJ databases">
        <authorList>
            <person name="Kucharzyk K."/>
            <person name="Murdoch R.W."/>
            <person name="Higgins S."/>
            <person name="Loffler F."/>
        </authorList>
    </citation>
    <scope>NUCLEOTIDE SEQUENCE</scope>
</reference>
<evidence type="ECO:0000256" key="1">
    <source>
        <dbReference type="SAM" id="MobiDB-lite"/>
    </source>
</evidence>
<feature type="compositionally biased region" description="Basic residues" evidence="1">
    <location>
        <begin position="93"/>
        <end position="103"/>
    </location>
</feature>
<feature type="region of interest" description="Disordered" evidence="1">
    <location>
        <begin position="79"/>
        <end position="114"/>
    </location>
</feature>
<dbReference type="AlphaFoldDB" id="A0A644ZP41"/>
<feature type="compositionally biased region" description="Basic and acidic residues" evidence="1">
    <location>
        <begin position="52"/>
        <end position="66"/>
    </location>
</feature>
<evidence type="ECO:0000313" key="2">
    <source>
        <dbReference type="EMBL" id="MPM42507.1"/>
    </source>
</evidence>
<protein>
    <submittedName>
        <fullName evidence="2">Uncharacterized protein</fullName>
    </submittedName>
</protein>
<gene>
    <name evidence="2" type="ORF">SDC9_89172</name>
</gene>
<dbReference type="EMBL" id="VSSQ01009756">
    <property type="protein sequence ID" value="MPM42507.1"/>
    <property type="molecule type" value="Genomic_DNA"/>
</dbReference>
<accession>A0A644ZP41</accession>
<sequence>MVEGRKAFLADVFLVVADVCQILGRMPRNAQRGADHQKRQDQQKPPGAVDRIQLERQKQLGPERPELVHVVRRRLVLLEHGADHRGDADHRQQRNGKPHRRQQLRQGAPVRGSG</sequence>
<proteinExistence type="predicted"/>
<comment type="caution">
    <text evidence="2">The sequence shown here is derived from an EMBL/GenBank/DDBJ whole genome shotgun (WGS) entry which is preliminary data.</text>
</comment>
<organism evidence="2">
    <name type="scientific">bioreactor metagenome</name>
    <dbReference type="NCBI Taxonomy" id="1076179"/>
    <lineage>
        <taxon>unclassified sequences</taxon>
        <taxon>metagenomes</taxon>
        <taxon>ecological metagenomes</taxon>
    </lineage>
</organism>
<feature type="region of interest" description="Disordered" evidence="1">
    <location>
        <begin position="29"/>
        <end position="66"/>
    </location>
</feature>